<evidence type="ECO:0000313" key="2">
    <source>
        <dbReference type="EMBL" id="ABQ13254.1"/>
    </source>
</evidence>
<evidence type="ECO:0000256" key="1">
    <source>
        <dbReference type="SAM" id="MobiDB-lite"/>
    </source>
</evidence>
<accession>A5EWW1</accession>
<evidence type="ECO:0000313" key="3">
    <source>
        <dbReference type="Proteomes" id="UP000000248"/>
    </source>
</evidence>
<protein>
    <submittedName>
        <fullName evidence="2">Uncharacterized protein</fullName>
    </submittedName>
</protein>
<keyword evidence="3" id="KW-1185">Reference proteome</keyword>
<feature type="region of interest" description="Disordered" evidence="1">
    <location>
        <begin position="1"/>
        <end position="26"/>
    </location>
</feature>
<proteinExistence type="predicted"/>
<organism evidence="2 3">
    <name type="scientific">Dichelobacter nodosus (strain VCS1703A)</name>
    <dbReference type="NCBI Taxonomy" id="246195"/>
    <lineage>
        <taxon>Bacteria</taxon>
        <taxon>Pseudomonadati</taxon>
        <taxon>Pseudomonadota</taxon>
        <taxon>Gammaproteobacteria</taxon>
        <taxon>Cardiobacteriales</taxon>
        <taxon>Cardiobacteriaceae</taxon>
        <taxon>Dichelobacter</taxon>
    </lineage>
</organism>
<name>A5EWW1_DICNV</name>
<sequence>MKESLFQNKIVAKKGRGKKDDKRDPSIDFTAYNQKVSTSKKKRVFK</sequence>
<dbReference type="Proteomes" id="UP000000248">
    <property type="component" value="Chromosome"/>
</dbReference>
<dbReference type="KEGG" id="dno:DNO_0044"/>
<dbReference type="STRING" id="246195.DNO_0044"/>
<gene>
    <name evidence="2" type="ordered locus">DNO_0044</name>
</gene>
<dbReference type="HOGENOM" id="CLU_3182966_0_0_6"/>
<dbReference type="AlphaFoldDB" id="A5EWW1"/>
<dbReference type="EMBL" id="CP000513">
    <property type="protein sequence ID" value="ABQ13254.1"/>
    <property type="molecule type" value="Genomic_DNA"/>
</dbReference>
<reference evidence="2 3" key="1">
    <citation type="journal article" date="2007" name="Nat. Biotechnol.">
        <title>Genome sequence and identification of candidate vaccine antigens from the animal pathogen Dichelobacter nodosus.</title>
        <authorList>
            <person name="Myers G.S."/>
            <person name="Parker D."/>
            <person name="Al-Hasani K."/>
            <person name="Kennan R.M."/>
            <person name="Seemann T."/>
            <person name="Ren Q."/>
            <person name="Badger J.H."/>
            <person name="Selengut J.D."/>
            <person name="Deboy R.T."/>
            <person name="Tettelin H."/>
            <person name="Boyce J.D."/>
            <person name="McCarl V.P."/>
            <person name="Han X."/>
            <person name="Nelson W.C."/>
            <person name="Madupu R."/>
            <person name="Mohamoud Y."/>
            <person name="Holley T."/>
            <person name="Fedorova N."/>
            <person name="Khouri H."/>
            <person name="Bottomley S.P."/>
            <person name="Whittington R.J."/>
            <person name="Adler B."/>
            <person name="Songer J.G."/>
            <person name="Rood J.I."/>
            <person name="Paulsen I.T."/>
        </authorList>
    </citation>
    <scope>NUCLEOTIDE SEQUENCE [LARGE SCALE GENOMIC DNA]</scope>
    <source>
        <strain evidence="2 3">VCS1703A</strain>
    </source>
</reference>